<dbReference type="EMBL" id="JAUCMV010000003">
    <property type="protein sequence ID" value="KAK0411546.1"/>
    <property type="molecule type" value="Genomic_DNA"/>
</dbReference>
<proteinExistence type="predicted"/>
<sequence>MTSSAEQALRKCIRPSLASIRRPRLAPCLQQSARLSATETIVFASRARLLQTMSFGWHPPASDDAFCRLLDPLPFWKWSSAPAWTPYSPLCRLGEDRLSSSGPFGPHFRVPPPLPNSSDDRSIYDPLHHPLPSTTPCPGGTPGIAPVHAGFDTTVVRARILDLLVEVVPSSARAASLRRIPDSDGPGEVQEIGPRLLLTFLGSIALRGRPCTA</sequence>
<reference evidence="1" key="1">
    <citation type="submission" date="2023-06" db="EMBL/GenBank/DDBJ databases">
        <title>Genomic analysis of the entomopathogenic nematode Steinernema hermaphroditum.</title>
        <authorList>
            <person name="Schwarz E.M."/>
            <person name="Heppert J.K."/>
            <person name="Baniya A."/>
            <person name="Schwartz H.T."/>
            <person name="Tan C.-H."/>
            <person name="Antoshechkin I."/>
            <person name="Sternberg P.W."/>
            <person name="Goodrich-Blair H."/>
            <person name="Dillman A.R."/>
        </authorList>
    </citation>
    <scope>NUCLEOTIDE SEQUENCE</scope>
    <source>
        <strain evidence="1">PS9179</strain>
        <tissue evidence="1">Whole animal</tissue>
    </source>
</reference>
<organism evidence="1 2">
    <name type="scientific">Steinernema hermaphroditum</name>
    <dbReference type="NCBI Taxonomy" id="289476"/>
    <lineage>
        <taxon>Eukaryota</taxon>
        <taxon>Metazoa</taxon>
        <taxon>Ecdysozoa</taxon>
        <taxon>Nematoda</taxon>
        <taxon>Chromadorea</taxon>
        <taxon>Rhabditida</taxon>
        <taxon>Tylenchina</taxon>
        <taxon>Panagrolaimomorpha</taxon>
        <taxon>Strongyloidoidea</taxon>
        <taxon>Steinernematidae</taxon>
        <taxon>Steinernema</taxon>
    </lineage>
</organism>
<evidence type="ECO:0000313" key="1">
    <source>
        <dbReference type="EMBL" id="KAK0411546.1"/>
    </source>
</evidence>
<keyword evidence="2" id="KW-1185">Reference proteome</keyword>
<gene>
    <name evidence="1" type="ORF">QR680_005705</name>
</gene>
<comment type="caution">
    <text evidence="1">The sequence shown here is derived from an EMBL/GenBank/DDBJ whole genome shotgun (WGS) entry which is preliminary data.</text>
</comment>
<accession>A0AA39HT42</accession>
<protein>
    <submittedName>
        <fullName evidence="1">Uncharacterized protein</fullName>
    </submittedName>
</protein>
<evidence type="ECO:0000313" key="2">
    <source>
        <dbReference type="Proteomes" id="UP001175271"/>
    </source>
</evidence>
<dbReference type="AlphaFoldDB" id="A0AA39HT42"/>
<name>A0AA39HT42_9BILA</name>
<dbReference type="Proteomes" id="UP001175271">
    <property type="component" value="Unassembled WGS sequence"/>
</dbReference>